<feature type="transmembrane region" description="Helical" evidence="1">
    <location>
        <begin position="12"/>
        <end position="31"/>
    </location>
</feature>
<name>A0AAW4PKG1_9EURY</name>
<gene>
    <name evidence="2" type="ORF">EGH23_25240</name>
</gene>
<keyword evidence="1" id="KW-0812">Transmembrane</keyword>
<accession>A0AAW4PKG1</accession>
<sequence>MDTERLKEIAPHYIAMFALVFLVLTVIETLIGDIGFWIELAIIMVVVVAYRPLVGRLGIGPNGW</sequence>
<dbReference type="AlphaFoldDB" id="A0AAW4PKG1"/>
<keyword evidence="1" id="KW-1133">Transmembrane helix</keyword>
<comment type="caution">
    <text evidence="2">The sequence shown here is derived from an EMBL/GenBank/DDBJ whole genome shotgun (WGS) entry which is preliminary data.</text>
</comment>
<proteinExistence type="predicted"/>
<feature type="transmembrane region" description="Helical" evidence="1">
    <location>
        <begin position="37"/>
        <end position="54"/>
    </location>
</feature>
<protein>
    <submittedName>
        <fullName evidence="2">Uncharacterized protein</fullName>
    </submittedName>
</protein>
<dbReference type="RefSeq" id="WP_220582748.1">
    <property type="nucleotide sequence ID" value="NZ_RKLT01000042.1"/>
</dbReference>
<keyword evidence="1" id="KW-0472">Membrane</keyword>
<reference evidence="2 3" key="1">
    <citation type="submission" date="2021-06" db="EMBL/GenBank/DDBJ databases">
        <title>Halomicroarcula sp. a new haloarchaeum isolated from saline soil.</title>
        <authorList>
            <person name="Duran-Viseras A."/>
            <person name="Sanchez-Porro C."/>
            <person name="Ventosa A."/>
        </authorList>
    </citation>
    <scope>NUCLEOTIDE SEQUENCE [LARGE SCALE GENOMIC DNA]</scope>
    <source>
        <strain evidence="2 3">F27</strain>
    </source>
</reference>
<organism evidence="2 3">
    <name type="scientific">Haloarcula nitratireducens</name>
    <dbReference type="NCBI Taxonomy" id="2487749"/>
    <lineage>
        <taxon>Archaea</taxon>
        <taxon>Methanobacteriati</taxon>
        <taxon>Methanobacteriota</taxon>
        <taxon>Stenosarchaea group</taxon>
        <taxon>Halobacteria</taxon>
        <taxon>Halobacteriales</taxon>
        <taxon>Haloarculaceae</taxon>
        <taxon>Haloarcula</taxon>
    </lineage>
</organism>
<evidence type="ECO:0000313" key="2">
    <source>
        <dbReference type="EMBL" id="MBX0298169.1"/>
    </source>
</evidence>
<dbReference type="EMBL" id="RKLT01000042">
    <property type="protein sequence ID" value="MBX0298169.1"/>
    <property type="molecule type" value="Genomic_DNA"/>
</dbReference>
<evidence type="ECO:0000313" key="3">
    <source>
        <dbReference type="Proteomes" id="UP001430455"/>
    </source>
</evidence>
<evidence type="ECO:0000256" key="1">
    <source>
        <dbReference type="SAM" id="Phobius"/>
    </source>
</evidence>
<keyword evidence="3" id="KW-1185">Reference proteome</keyword>
<dbReference type="Proteomes" id="UP001430455">
    <property type="component" value="Unassembled WGS sequence"/>
</dbReference>